<comment type="caution">
    <text evidence="6">Lacks conserved residue(s) required for the propagation of feature annotation.</text>
</comment>
<evidence type="ECO:0000256" key="5">
    <source>
        <dbReference type="ARBA" id="ARBA00022833"/>
    </source>
</evidence>
<evidence type="ECO:0000256" key="2">
    <source>
        <dbReference type="ARBA" id="ARBA00022679"/>
    </source>
</evidence>
<dbReference type="SUPFAM" id="SSF88802">
    <property type="entry name" value="Pre-PUA domain"/>
    <property type="match status" value="1"/>
</dbReference>
<keyword evidence="5 6" id="KW-0862">Zinc</keyword>
<comment type="pathway">
    <text evidence="6">tRNA modification; archaeosine-tRNA biosynthesis.</text>
</comment>
<evidence type="ECO:0000256" key="3">
    <source>
        <dbReference type="ARBA" id="ARBA00022694"/>
    </source>
</evidence>
<comment type="cofactor">
    <cofactor evidence="6">
        <name>Zn(2+)</name>
        <dbReference type="ChEBI" id="CHEBI:29105"/>
    </cofactor>
    <text evidence="6">Binds 1 zinc ion per subunit.</text>
</comment>
<dbReference type="EMBL" id="NEXO01000049">
    <property type="protein sequence ID" value="PSO04802.1"/>
    <property type="molecule type" value="Genomic_DNA"/>
</dbReference>
<protein>
    <recommendedName>
        <fullName evidence="6">tRNA-guanine(15) transglycosylase</fullName>
        <ecNumber evidence="6">2.4.2.48</ecNumber>
    </recommendedName>
    <alternativeName>
        <fullName evidence="6">7-cyano-7-deazaguanine tRNA-ribosyltransferase</fullName>
    </alternativeName>
    <alternativeName>
        <fullName evidence="6">Archaeal tRNA-guanine transglycosylase</fullName>
    </alternativeName>
</protein>
<comment type="catalytic activity">
    <reaction evidence="6">
        <text>guanosine(15) in tRNA + 7-cyano-7-carbaguanine = 7-cyano-7-carbaguanosine(15) in tRNA + guanine</text>
        <dbReference type="Rhea" id="RHEA:43164"/>
        <dbReference type="Rhea" id="RHEA-COMP:10371"/>
        <dbReference type="Rhea" id="RHEA-COMP:10372"/>
        <dbReference type="ChEBI" id="CHEBI:16235"/>
        <dbReference type="ChEBI" id="CHEBI:45075"/>
        <dbReference type="ChEBI" id="CHEBI:74269"/>
        <dbReference type="ChEBI" id="CHEBI:82850"/>
        <dbReference type="EC" id="2.4.2.48"/>
    </reaction>
</comment>
<reference evidence="8 9" key="1">
    <citation type="submission" date="2017-04" db="EMBL/GenBank/DDBJ databases">
        <title>Novel microbial lineages endemic to geothermal iron-oxide mats fill important gaps in the evolutionary history of Archaea.</title>
        <authorList>
            <person name="Jay Z.J."/>
            <person name="Beam J.P."/>
            <person name="Dlakic M."/>
            <person name="Rusch D.B."/>
            <person name="Kozubal M.A."/>
            <person name="Inskeep W.P."/>
        </authorList>
    </citation>
    <scope>NUCLEOTIDE SEQUENCE [LARGE SCALE GENOMIC DNA]</scope>
    <source>
        <strain evidence="8">ECH_B_SAG-G16</strain>
    </source>
</reference>
<dbReference type="UniPathway" id="UPA00393"/>
<feature type="binding site" evidence="6">
    <location>
        <position position="282"/>
    </location>
    <ligand>
        <name>Zn(2+)</name>
        <dbReference type="ChEBI" id="CHEBI:29105"/>
    </ligand>
</feature>
<gene>
    <name evidence="6" type="primary">tgtA</name>
    <name evidence="8" type="ORF">B9Q13_03445</name>
</gene>
<dbReference type="HAMAP" id="MF_01634">
    <property type="entry name" value="TgtA_arch"/>
    <property type="match status" value="1"/>
</dbReference>
<dbReference type="GO" id="GO:0016763">
    <property type="term" value="F:pentosyltransferase activity"/>
    <property type="evidence" value="ECO:0007669"/>
    <property type="project" value="UniProtKB-UniRule"/>
</dbReference>
<proteinExistence type="inferred from homology"/>
<dbReference type="Proteomes" id="UP000241886">
    <property type="component" value="Unassembled WGS sequence"/>
</dbReference>
<keyword evidence="4 6" id="KW-0479">Metal-binding</keyword>
<feature type="active site" description="Nucleophile" evidence="6">
    <location>
        <position position="93"/>
    </location>
</feature>
<name>A0A2R6C1P6_9ARCH</name>
<keyword evidence="2 6" id="KW-0808">Transferase</keyword>
<dbReference type="NCBIfam" id="TIGR00432">
    <property type="entry name" value="arcsn_tRNA_tgt"/>
    <property type="match status" value="1"/>
</dbReference>
<keyword evidence="1 6" id="KW-0328">Glycosyltransferase</keyword>
<dbReference type="InterPro" id="IPR002616">
    <property type="entry name" value="tRNA_ribo_trans-like"/>
</dbReference>
<dbReference type="PANTHER" id="PTHR46499:SF1">
    <property type="entry name" value="QUEUINE TRNA-RIBOSYLTRANSFERASE"/>
    <property type="match status" value="1"/>
</dbReference>
<evidence type="ECO:0000313" key="8">
    <source>
        <dbReference type="EMBL" id="PSO04802.1"/>
    </source>
</evidence>
<comment type="caution">
    <text evidence="8">The sequence shown here is derived from an EMBL/GenBank/DDBJ whole genome shotgun (WGS) entry which is preliminary data.</text>
</comment>
<dbReference type="AlphaFoldDB" id="A0A2R6C1P6"/>
<organism evidence="8 9">
    <name type="scientific">Candidatus Marsarchaeota G2 archaeon ECH_B_SAG-G16</name>
    <dbReference type="NCBI Taxonomy" id="1978167"/>
    <lineage>
        <taxon>Archaea</taxon>
        <taxon>Candidatus Marsarchaeota</taxon>
        <taxon>Candidatus Marsarchaeota group 2</taxon>
    </lineage>
</organism>
<dbReference type="PANTHER" id="PTHR46499">
    <property type="entry name" value="QUEUINE TRNA-RIBOSYLTRANSFERASE"/>
    <property type="match status" value="1"/>
</dbReference>
<dbReference type="InterPro" id="IPR050076">
    <property type="entry name" value="ArchSynthase1/Queuine_TRR"/>
</dbReference>
<dbReference type="NCBIfam" id="TIGR00449">
    <property type="entry name" value="tgt_general"/>
    <property type="match status" value="1"/>
</dbReference>
<dbReference type="GO" id="GO:0002099">
    <property type="term" value="P:tRNA wobble guanine modification"/>
    <property type="evidence" value="ECO:0007669"/>
    <property type="project" value="TreeGrafter"/>
</dbReference>
<feature type="binding site" evidence="6">
    <location>
        <position position="285"/>
    </location>
    <ligand>
        <name>Zn(2+)</name>
        <dbReference type="ChEBI" id="CHEBI:29105"/>
    </ligand>
</feature>
<dbReference type="InterPro" id="IPR036511">
    <property type="entry name" value="TGT-like_sf"/>
</dbReference>
<dbReference type="SUPFAM" id="SSF51713">
    <property type="entry name" value="tRNA-guanine transglycosylase"/>
    <property type="match status" value="1"/>
</dbReference>
<dbReference type="EC" id="2.4.2.48" evidence="6"/>
<feature type="domain" description="tRNA-guanine(15) transglycosylase-like" evidence="7">
    <location>
        <begin position="21"/>
        <end position="341"/>
    </location>
</feature>
<sequence>MFSTMRFDVDGIFEIKRYCLAARIGKIRTKSGFLETPYLFPVIDTRRQFVSTQELNELGFKGLITNSYLLFKRKEIVDDIHVYLNHDGVVMTDSGGYQILEFGQVNASQEEIIGFQEKINVDIAVILDVPTGSNANYAKAFESVQSTLNNAQTSIKLRTREDILWVGPIQGGEYLDLVKVCTQRLSSLPFHILALGSPTEFLERYNYEKVLQMIYTVKLNAPPSRPIHLFGAGHPAILPFFVALGVDLFDSASYALYARDDRYLTSLRTYRLDDIYEFPCKCDVCRKFSPKELRSLNKDNRRRLLAKHNIFVLAQEMAIIKQAIYHGTLWDLIQSKAHYHPALFRAFKFLINHKRYLSKYAYLNGMGRSGLFVLDHERPELLSIKKRIKEHMLQNHSIKKIAIINGQKISSIHELYKKINQIVNEFKTILIFNPLIGLIPFELSEIYPLYQLDVENSVSLKRAALNSINFLKRINVEEIYVDDELLLNLFRKTFHAKVQLLTKHNNSN</sequence>
<comment type="similarity">
    <text evidence="6">Belongs to the archaeosine tRNA-ribosyltransferase family.</text>
</comment>
<evidence type="ECO:0000313" key="9">
    <source>
        <dbReference type="Proteomes" id="UP000241886"/>
    </source>
</evidence>
<dbReference type="GO" id="GO:0008270">
    <property type="term" value="F:zinc ion binding"/>
    <property type="evidence" value="ECO:0007669"/>
    <property type="project" value="UniProtKB-UniRule"/>
</dbReference>
<feature type="binding site" evidence="6">
    <location>
        <position position="128"/>
    </location>
    <ligand>
        <name>substrate</name>
    </ligand>
</feature>
<feature type="binding site" evidence="6">
    <location>
        <position position="280"/>
    </location>
    <ligand>
        <name>Zn(2+)</name>
        <dbReference type="ChEBI" id="CHEBI:29105"/>
    </ligand>
</feature>
<comment type="function">
    <text evidence="6">Exchanges the guanine residue with 7-cyano-7-deazaguanine (preQ0) at position 15 in the dihydrouridine loop (D-loop) of archaeal tRNAs.</text>
</comment>
<evidence type="ECO:0000256" key="6">
    <source>
        <dbReference type="HAMAP-Rule" id="MF_01634"/>
    </source>
</evidence>
<evidence type="ECO:0000256" key="4">
    <source>
        <dbReference type="ARBA" id="ARBA00022723"/>
    </source>
</evidence>
<evidence type="ECO:0000259" key="7">
    <source>
        <dbReference type="Pfam" id="PF01702"/>
    </source>
</evidence>
<dbReference type="GO" id="GO:0005737">
    <property type="term" value="C:cytoplasm"/>
    <property type="evidence" value="ECO:0007669"/>
    <property type="project" value="TreeGrafter"/>
</dbReference>
<dbReference type="InterPro" id="IPR004804">
    <property type="entry name" value="TgtA"/>
</dbReference>
<keyword evidence="3 6" id="KW-0819">tRNA processing</keyword>
<evidence type="ECO:0000256" key="1">
    <source>
        <dbReference type="ARBA" id="ARBA00022676"/>
    </source>
</evidence>
<dbReference type="Pfam" id="PF01702">
    <property type="entry name" value="TGT"/>
    <property type="match status" value="1"/>
</dbReference>
<accession>A0A2R6C1P6</accession>
<dbReference type="Gene3D" id="3.20.20.105">
    <property type="entry name" value="Queuine tRNA-ribosyltransferase-like"/>
    <property type="match status" value="1"/>
</dbReference>